<evidence type="ECO:0000256" key="10">
    <source>
        <dbReference type="ARBA" id="ARBA00023239"/>
    </source>
</evidence>
<comment type="subcellular location">
    <subcellularLocation>
        <location evidence="1">Endoplasmic reticulum membrane</location>
        <topology evidence="1">Multi-pass membrane protein</topology>
    </subcellularLocation>
</comment>
<dbReference type="OrthoDB" id="10060834at2759"/>
<keyword evidence="4 15" id="KW-0812">Transmembrane</keyword>
<feature type="transmembrane region" description="Helical" evidence="15">
    <location>
        <begin position="55"/>
        <end position="74"/>
    </location>
</feature>
<feature type="transmembrane region" description="Helical" evidence="15">
    <location>
        <begin position="253"/>
        <end position="275"/>
    </location>
</feature>
<dbReference type="SMART" id="SM00752">
    <property type="entry name" value="HTTM"/>
    <property type="match status" value="1"/>
</dbReference>
<evidence type="ECO:0000256" key="13">
    <source>
        <dbReference type="ARBA" id="ARBA00032107"/>
    </source>
</evidence>
<dbReference type="SUPFAM" id="SSF51182">
    <property type="entry name" value="RmlC-like cupins"/>
    <property type="match status" value="1"/>
</dbReference>
<keyword evidence="7" id="KW-0007">Acetylation</keyword>
<evidence type="ECO:0000256" key="1">
    <source>
        <dbReference type="ARBA" id="ARBA00004477"/>
    </source>
</evidence>
<dbReference type="InterPro" id="IPR011020">
    <property type="entry name" value="HTTM-like"/>
</dbReference>
<evidence type="ECO:0000256" key="8">
    <source>
        <dbReference type="ARBA" id="ARBA00023136"/>
    </source>
</evidence>
<evidence type="ECO:0000256" key="2">
    <source>
        <dbReference type="ARBA" id="ARBA00012248"/>
    </source>
</evidence>
<organism evidence="17 18">
    <name type="scientific">Actinia tenebrosa</name>
    <name type="common">Australian red waratah sea anemone</name>
    <dbReference type="NCBI Taxonomy" id="6105"/>
    <lineage>
        <taxon>Eukaryota</taxon>
        <taxon>Metazoa</taxon>
        <taxon>Cnidaria</taxon>
        <taxon>Anthozoa</taxon>
        <taxon>Hexacorallia</taxon>
        <taxon>Actiniaria</taxon>
        <taxon>Actiniidae</taxon>
        <taxon>Actinia</taxon>
    </lineage>
</organism>
<gene>
    <name evidence="18" type="primary">LOC116302643</name>
</gene>
<evidence type="ECO:0000256" key="11">
    <source>
        <dbReference type="ARBA" id="ARBA00030083"/>
    </source>
</evidence>
<dbReference type="InterPro" id="IPR053935">
    <property type="entry name" value="VKGC_lumenal_dom"/>
</dbReference>
<feature type="transmembrane region" description="Helical" evidence="15">
    <location>
        <begin position="107"/>
        <end position="140"/>
    </location>
</feature>
<feature type="transmembrane region" description="Helical" evidence="15">
    <location>
        <begin position="191"/>
        <end position="211"/>
    </location>
</feature>
<keyword evidence="9" id="KW-1015">Disulfide bond</keyword>
<sequence length="624" mass="73548">METSLRRRTADKRSTEVTSLRCTKDNTLPTPPLSGALLSSLETHLMQPFNSLNLAIFRIIFGFIMSFLQYRIVFLQDVLEPNFSYAEINFHYCFARGIPHVGLDKLVFVIIISGIAAFCIGIGLFYRLSCGIFLVTYTYLSLLEKTRYNNHFYLYILLTSILLVTDCHKRLSVDSCIYRCTSRNSHDSQIPFWQVFLFRFQLFVVYFYAGLAKLNYDWFFRFEPMTIWSGFPRFSMFRKIASLLLPNDSVQKFLGTFFSIGGLSFDLFIGFFLLIPKLRPVGILFTFFFHLSNHFLFKIGTFPWVMIGTNFIFLDAETLPNLIKIIQMRLCYKQKSNKIKNPEQPETTPTKRSLRMSKPLKCFLLMYVVIQVLVPFRHWLYPGNVNWTLEGHQFSWRMMLNEENVIMRINIIGEGKQDVFDPYQMRITVRQIKRMLTDPELVVQLVRHIKQNYVKPRDHNDVAIKVDMWKMLNGRPYQRYIDSDVDLTAVNQDSFSYHWLVPQMSDDSLNFTAIEKIRKRWSGRGYDVSFFMESPQRVYQTFLNPDYCFDVRLFSLNTQIEVTIRTRKLLLKPGKSVIIPSNAIHRIATIGHAPSIWYYVFDCHVSFFHQAQLYISEEGWKYPY</sequence>
<keyword evidence="17" id="KW-1185">Reference proteome</keyword>
<keyword evidence="6 15" id="KW-1133">Transmembrane helix</keyword>
<dbReference type="PANTHER" id="PTHR12639:SF7">
    <property type="entry name" value="HTTM DOMAIN-CONTAINING PROTEIN"/>
    <property type="match status" value="1"/>
</dbReference>
<feature type="transmembrane region" description="Helical" evidence="15">
    <location>
        <begin position="295"/>
        <end position="314"/>
    </location>
</feature>
<keyword evidence="10" id="KW-0456">Lyase</keyword>
<evidence type="ECO:0000256" key="3">
    <source>
        <dbReference type="ARBA" id="ARBA00017054"/>
    </source>
</evidence>
<evidence type="ECO:0000256" key="14">
    <source>
        <dbReference type="ARBA" id="ARBA00048415"/>
    </source>
</evidence>
<dbReference type="GO" id="GO:0005789">
    <property type="term" value="C:endoplasmic reticulum membrane"/>
    <property type="evidence" value="ECO:0007669"/>
    <property type="project" value="UniProtKB-SubCell"/>
</dbReference>
<evidence type="ECO:0000256" key="9">
    <source>
        <dbReference type="ARBA" id="ARBA00023157"/>
    </source>
</evidence>
<dbReference type="Proteomes" id="UP000515163">
    <property type="component" value="Unplaced"/>
</dbReference>
<evidence type="ECO:0000256" key="4">
    <source>
        <dbReference type="ARBA" id="ARBA00022692"/>
    </source>
</evidence>
<comment type="catalytic activity">
    <reaction evidence="14">
        <text>4-carboxy-L-glutamyl-[protein] + 2,3-epoxyphylloquinone + H2O + H(+) = phylloquinol + L-glutamyl-[protein] + CO2 + O2</text>
        <dbReference type="Rhea" id="RHEA:45140"/>
        <dbReference type="Rhea" id="RHEA-COMP:10208"/>
        <dbReference type="Rhea" id="RHEA-COMP:11094"/>
        <dbReference type="ChEBI" id="CHEBI:15377"/>
        <dbReference type="ChEBI" id="CHEBI:15378"/>
        <dbReference type="ChEBI" id="CHEBI:15379"/>
        <dbReference type="ChEBI" id="CHEBI:15759"/>
        <dbReference type="ChEBI" id="CHEBI:16526"/>
        <dbReference type="ChEBI" id="CHEBI:28433"/>
        <dbReference type="ChEBI" id="CHEBI:29973"/>
        <dbReference type="ChEBI" id="CHEBI:84990"/>
        <dbReference type="EC" id="4.1.1.90"/>
    </reaction>
    <physiologicalReaction direction="right-to-left" evidence="14">
        <dbReference type="Rhea" id="RHEA:45142"/>
    </physiologicalReaction>
</comment>
<dbReference type="Pfam" id="PF22777">
    <property type="entry name" value="VKGC_lumenal_dom"/>
    <property type="match status" value="1"/>
</dbReference>
<dbReference type="PANTHER" id="PTHR12639">
    <property type="entry name" value="VITAMIN K-DEPENDENT GAMMA-CARBOXYLASE"/>
    <property type="match status" value="1"/>
</dbReference>
<evidence type="ECO:0000313" key="18">
    <source>
        <dbReference type="RefSeq" id="XP_031567845.1"/>
    </source>
</evidence>
<dbReference type="RefSeq" id="XP_031567845.1">
    <property type="nucleotide sequence ID" value="XM_031711985.1"/>
</dbReference>
<dbReference type="KEGG" id="aten:116302643"/>
<evidence type="ECO:0000256" key="12">
    <source>
        <dbReference type="ARBA" id="ARBA00030249"/>
    </source>
</evidence>
<dbReference type="InterPro" id="IPR053934">
    <property type="entry name" value="HTTM_dom"/>
</dbReference>
<keyword evidence="5" id="KW-0256">Endoplasmic reticulum</keyword>
<name>A0A6P8IMR8_ACTTE</name>
<feature type="transmembrane region" description="Helical" evidence="15">
    <location>
        <begin position="362"/>
        <end position="380"/>
    </location>
</feature>
<feature type="domain" description="HTTM-like" evidence="16">
    <location>
        <begin position="46"/>
        <end position="318"/>
    </location>
</feature>
<evidence type="ECO:0000259" key="16">
    <source>
        <dbReference type="SMART" id="SM00752"/>
    </source>
</evidence>
<evidence type="ECO:0000256" key="7">
    <source>
        <dbReference type="ARBA" id="ARBA00022990"/>
    </source>
</evidence>
<dbReference type="InterPro" id="IPR011051">
    <property type="entry name" value="RmlC_Cupin_sf"/>
</dbReference>
<dbReference type="InterPro" id="IPR007782">
    <property type="entry name" value="VKG_COase"/>
</dbReference>
<dbReference type="GO" id="GO:0019842">
    <property type="term" value="F:vitamin binding"/>
    <property type="evidence" value="ECO:0007669"/>
    <property type="project" value="TreeGrafter"/>
</dbReference>
<proteinExistence type="predicted"/>
<keyword evidence="8 15" id="KW-0472">Membrane</keyword>
<evidence type="ECO:0000256" key="5">
    <source>
        <dbReference type="ARBA" id="ARBA00022824"/>
    </source>
</evidence>
<evidence type="ECO:0000256" key="6">
    <source>
        <dbReference type="ARBA" id="ARBA00022989"/>
    </source>
</evidence>
<dbReference type="Pfam" id="PF05090">
    <property type="entry name" value="HTTM"/>
    <property type="match status" value="1"/>
</dbReference>
<feature type="transmembrane region" description="Helical" evidence="15">
    <location>
        <begin position="152"/>
        <end position="171"/>
    </location>
</feature>
<dbReference type="EC" id="4.1.1.90" evidence="2"/>
<dbReference type="AlphaFoldDB" id="A0A6P8IMR8"/>
<evidence type="ECO:0000313" key="17">
    <source>
        <dbReference type="Proteomes" id="UP000515163"/>
    </source>
</evidence>
<dbReference type="GO" id="GO:0008488">
    <property type="term" value="F:gamma-glutamyl carboxylase activity"/>
    <property type="evidence" value="ECO:0007669"/>
    <property type="project" value="UniProtKB-EC"/>
</dbReference>
<evidence type="ECO:0000256" key="15">
    <source>
        <dbReference type="SAM" id="Phobius"/>
    </source>
</evidence>
<dbReference type="GeneID" id="116302643"/>
<reference evidence="18" key="1">
    <citation type="submission" date="2025-08" db="UniProtKB">
        <authorList>
            <consortium name="RefSeq"/>
        </authorList>
    </citation>
    <scope>IDENTIFICATION</scope>
    <source>
        <tissue evidence="18">Tentacle</tissue>
    </source>
</reference>
<dbReference type="InParanoid" id="A0A6P8IMR8"/>
<accession>A0A6P8IMR8</accession>
<protein>
    <recommendedName>
        <fullName evidence="3">Vitamin K-dependent gamma-carboxylase</fullName>
        <ecNumber evidence="2">4.1.1.90</ecNumber>
    </recommendedName>
    <alternativeName>
        <fullName evidence="11">Gamma-glutamyl carboxylase</fullName>
    </alternativeName>
    <alternativeName>
        <fullName evidence="12">Peptidyl-glutamate 4-carboxylase</fullName>
    </alternativeName>
    <alternativeName>
        <fullName evidence="13">Vitamin K gamma glutamyl carboxylase</fullName>
    </alternativeName>
</protein>